<gene>
    <name evidence="10" type="ORF">GPM918_LOCUS2282</name>
    <name evidence="11" type="ORF">OVA965_LOCUS9499</name>
    <name evidence="12" type="ORF">SRO942_LOCUS2282</name>
    <name evidence="13" type="ORF">TMI583_LOCUS9495</name>
</gene>
<feature type="region of interest" description="Disordered" evidence="7">
    <location>
        <begin position="654"/>
        <end position="724"/>
    </location>
</feature>
<evidence type="ECO:0000256" key="7">
    <source>
        <dbReference type="SAM" id="MobiDB-lite"/>
    </source>
</evidence>
<evidence type="ECO:0000313" key="14">
    <source>
        <dbReference type="Proteomes" id="UP000663829"/>
    </source>
</evidence>
<dbReference type="Proteomes" id="UP000663829">
    <property type="component" value="Unassembled WGS sequence"/>
</dbReference>
<feature type="domain" description="SPOC" evidence="9">
    <location>
        <begin position="582"/>
        <end position="823"/>
    </location>
</feature>
<sequence>MSSPSRRRHRHNRHSSSSPNEYSASVSKRVKQSTDQHDKNHRRSSGERDSDRRYTSICVKNISPKISDNEVRRLCEKKFSNYGPNTIKIYYKNHERVAFVNFTNCDDAKHARHAKSGLIWDNWQLIIEPVYYRRHYAPDHPLYDVRNKYSPSRPAPERSQAAFAMRDSPFFSKPRSSPHNHRSHPYARAAPPRRYSPNVPLPSGLDGFARKDSRRHRRGSSNSSPRSTHSNNNNNNNNDNDDMQINSEDQEATRTIFVGNLERDITEEQLRDIFDNYGVIEEIDLKIPGSSSKRPYAFIQYQNLDMACKAKSQQDGRLIGKSEARIGFGKVVPTTCLWVGNLHPQLKRRDLEHEFARYGQIKSIEFSTGDKQAYIVYKDVEDAIKAREKLRGTRKLAPTTKKRVSRSGSSTSSTRSPSRYQLRIDYHESNSSHHSVVSNKKSSHQHRNHSATDKVSKRKASSSSSAASHTSLSKGIQGQIERVRSVTPRQRSPSPRSPVSLADEEQESIKQQTIDEPTSPHKRHRSSSPSPTKRQRNKRERSSSPGRTTYGPFSVYISPHATSNLTKMNDFIILCEQLNEESVQSTKSLSTVYPVQFLLKSHHYDARMHFLAGNPQICVNVLGQPGDLVAAKTELKVTQRLRLDPTKLDDLESKLRSNSFGSSKNNKNVNGTTSTRKTSPSTANFAILVSSPRKKTPNDDVGDETKASSSSPAHEGDENKQLSPDFCEGKSLSLLITYLATKEAAGVISIQYHPSTSTFQQQLKEQTAVLHAFPPCDFSKKLLREVCPLMSFGGGSAGPATPRSEVDEYVNDEHLLVVIVKND</sequence>
<evidence type="ECO:0000313" key="13">
    <source>
        <dbReference type="EMBL" id="CAF3679674.1"/>
    </source>
</evidence>
<feature type="domain" description="RRM" evidence="8">
    <location>
        <begin position="254"/>
        <end position="331"/>
    </location>
</feature>
<protein>
    <submittedName>
        <fullName evidence="10">Uncharacterized protein</fullName>
    </submittedName>
</protein>
<dbReference type="Gene3D" id="2.40.290.10">
    <property type="match status" value="1"/>
</dbReference>
<feature type="compositionally biased region" description="Low complexity" evidence="7">
    <location>
        <begin position="220"/>
        <end position="238"/>
    </location>
</feature>
<dbReference type="GO" id="GO:0003723">
    <property type="term" value="F:RNA binding"/>
    <property type="evidence" value="ECO:0007669"/>
    <property type="project" value="UniProtKB-UniRule"/>
</dbReference>
<dbReference type="Proteomes" id="UP000677228">
    <property type="component" value="Unassembled WGS sequence"/>
</dbReference>
<dbReference type="SUPFAM" id="SSF54928">
    <property type="entry name" value="RNA-binding domain, RBD"/>
    <property type="match status" value="2"/>
</dbReference>
<reference evidence="10" key="1">
    <citation type="submission" date="2021-02" db="EMBL/GenBank/DDBJ databases">
        <authorList>
            <person name="Nowell W R."/>
        </authorList>
    </citation>
    <scope>NUCLEOTIDE SEQUENCE</scope>
</reference>
<proteinExistence type="inferred from homology"/>
<dbReference type="InterPro" id="IPR010912">
    <property type="entry name" value="SPOC_met"/>
</dbReference>
<feature type="compositionally biased region" description="Basic residues" evidence="7">
    <location>
        <begin position="176"/>
        <end position="185"/>
    </location>
</feature>
<evidence type="ECO:0000256" key="3">
    <source>
        <dbReference type="ARBA" id="ARBA00022553"/>
    </source>
</evidence>
<dbReference type="PANTHER" id="PTHR23189">
    <property type="entry name" value="RNA RECOGNITION MOTIF-CONTAINING"/>
    <property type="match status" value="1"/>
</dbReference>
<dbReference type="Pfam" id="PF00076">
    <property type="entry name" value="RRM_1"/>
    <property type="match status" value="3"/>
</dbReference>
<dbReference type="Pfam" id="PF07744">
    <property type="entry name" value="SPOC"/>
    <property type="match status" value="1"/>
</dbReference>
<dbReference type="EMBL" id="CAJNOK010003368">
    <property type="protein sequence ID" value="CAF0898513.1"/>
    <property type="molecule type" value="Genomic_DNA"/>
</dbReference>
<dbReference type="GO" id="GO:0005634">
    <property type="term" value="C:nucleus"/>
    <property type="evidence" value="ECO:0007669"/>
    <property type="project" value="UniProtKB-SubCell"/>
</dbReference>
<dbReference type="Proteomes" id="UP000682733">
    <property type="component" value="Unassembled WGS sequence"/>
</dbReference>
<evidence type="ECO:0000313" key="12">
    <source>
        <dbReference type="EMBL" id="CAF3560364.1"/>
    </source>
</evidence>
<name>A0A813R938_9BILA</name>
<dbReference type="EMBL" id="CAJNOQ010000248">
    <property type="protein sequence ID" value="CAF0777633.1"/>
    <property type="molecule type" value="Genomic_DNA"/>
</dbReference>
<feature type="compositionally biased region" description="Basic residues" evidence="7">
    <location>
        <begin position="1"/>
        <end position="14"/>
    </location>
</feature>
<evidence type="ECO:0000256" key="6">
    <source>
        <dbReference type="PROSITE-ProRule" id="PRU00176"/>
    </source>
</evidence>
<comment type="subcellular location">
    <subcellularLocation>
        <location evidence="1">Nucleus</location>
    </subcellularLocation>
</comment>
<dbReference type="InterPro" id="IPR000504">
    <property type="entry name" value="RRM_dom"/>
</dbReference>
<organism evidence="10 14">
    <name type="scientific">Didymodactylos carnosus</name>
    <dbReference type="NCBI Taxonomy" id="1234261"/>
    <lineage>
        <taxon>Eukaryota</taxon>
        <taxon>Metazoa</taxon>
        <taxon>Spiralia</taxon>
        <taxon>Gnathifera</taxon>
        <taxon>Rotifera</taxon>
        <taxon>Eurotatoria</taxon>
        <taxon>Bdelloidea</taxon>
        <taxon>Philodinida</taxon>
        <taxon>Philodinidae</taxon>
        <taxon>Didymodactylos</taxon>
    </lineage>
</organism>
<evidence type="ECO:0000256" key="1">
    <source>
        <dbReference type="ARBA" id="ARBA00004123"/>
    </source>
</evidence>
<feature type="compositionally biased region" description="Low complexity" evidence="7">
    <location>
        <begin position="461"/>
        <end position="474"/>
    </location>
</feature>
<dbReference type="InterPro" id="IPR035979">
    <property type="entry name" value="RBD_domain_sf"/>
</dbReference>
<dbReference type="AlphaFoldDB" id="A0A813R938"/>
<dbReference type="Gene3D" id="3.30.70.330">
    <property type="match status" value="3"/>
</dbReference>
<evidence type="ECO:0000256" key="4">
    <source>
        <dbReference type="ARBA" id="ARBA00022884"/>
    </source>
</evidence>
<keyword evidence="4 6" id="KW-0694">RNA-binding</keyword>
<dbReference type="SMART" id="SM00360">
    <property type="entry name" value="RRM"/>
    <property type="match status" value="3"/>
</dbReference>
<evidence type="ECO:0000256" key="5">
    <source>
        <dbReference type="ARBA" id="ARBA00023242"/>
    </source>
</evidence>
<evidence type="ECO:0000256" key="2">
    <source>
        <dbReference type="ARBA" id="ARBA00005387"/>
    </source>
</evidence>
<keyword evidence="14" id="KW-1185">Reference proteome</keyword>
<feature type="region of interest" description="Disordered" evidence="7">
    <location>
        <begin position="169"/>
        <end position="244"/>
    </location>
</feature>
<keyword evidence="5" id="KW-0539">Nucleus</keyword>
<evidence type="ECO:0000259" key="9">
    <source>
        <dbReference type="PROSITE" id="PS50917"/>
    </source>
</evidence>
<dbReference type="EMBL" id="CAJOBA010003369">
    <property type="protein sequence ID" value="CAF3679674.1"/>
    <property type="molecule type" value="Genomic_DNA"/>
</dbReference>
<feature type="region of interest" description="Disordered" evidence="7">
    <location>
        <begin position="1"/>
        <end position="52"/>
    </location>
</feature>
<comment type="similarity">
    <text evidence="2">Belongs to the RRM Spen family.</text>
</comment>
<dbReference type="InterPro" id="IPR012921">
    <property type="entry name" value="SPOC_C"/>
</dbReference>
<evidence type="ECO:0000313" key="10">
    <source>
        <dbReference type="EMBL" id="CAF0777633.1"/>
    </source>
</evidence>
<dbReference type="OrthoDB" id="10050565at2759"/>
<feature type="compositionally biased region" description="Basic and acidic residues" evidence="7">
    <location>
        <begin position="422"/>
        <end position="431"/>
    </location>
</feature>
<dbReference type="SUPFAM" id="SSF100939">
    <property type="entry name" value="SPOC domain-like"/>
    <property type="match status" value="1"/>
</dbReference>
<evidence type="ECO:0000259" key="8">
    <source>
        <dbReference type="PROSITE" id="PS50102"/>
    </source>
</evidence>
<feature type="region of interest" description="Disordered" evidence="7">
    <location>
        <begin position="391"/>
        <end position="553"/>
    </location>
</feature>
<comment type="caution">
    <text evidence="10">The sequence shown here is derived from an EMBL/GenBank/DDBJ whole genome shotgun (WGS) entry which is preliminary data.</text>
</comment>
<dbReference type="Proteomes" id="UP000681722">
    <property type="component" value="Unassembled WGS sequence"/>
</dbReference>
<accession>A0A813R938</accession>
<keyword evidence="3" id="KW-0597">Phosphoprotein</keyword>
<evidence type="ECO:0000313" key="11">
    <source>
        <dbReference type="EMBL" id="CAF0898513.1"/>
    </source>
</evidence>
<dbReference type="EMBL" id="CAJOBC010000248">
    <property type="protein sequence ID" value="CAF3560364.1"/>
    <property type="molecule type" value="Genomic_DNA"/>
</dbReference>
<feature type="compositionally biased region" description="Low complexity" evidence="7">
    <location>
        <begin position="406"/>
        <end position="419"/>
    </location>
</feature>
<dbReference type="InterPro" id="IPR012677">
    <property type="entry name" value="Nucleotide-bd_a/b_plait_sf"/>
</dbReference>
<dbReference type="PROSITE" id="PS50102">
    <property type="entry name" value="RRM"/>
    <property type="match status" value="2"/>
</dbReference>
<feature type="compositionally biased region" description="Low complexity" evidence="7">
    <location>
        <begin position="657"/>
        <end position="675"/>
    </location>
</feature>
<dbReference type="InterPro" id="IPR016194">
    <property type="entry name" value="SPOC-like_C_dom_sf"/>
</dbReference>
<feature type="compositionally biased region" description="Basic and acidic residues" evidence="7">
    <location>
        <begin position="32"/>
        <end position="52"/>
    </location>
</feature>
<dbReference type="PROSITE" id="PS50917">
    <property type="entry name" value="SPOC"/>
    <property type="match status" value="1"/>
</dbReference>
<feature type="compositionally biased region" description="Low complexity" evidence="7">
    <location>
        <begin position="485"/>
        <end position="500"/>
    </location>
</feature>
<feature type="domain" description="RRM" evidence="8">
    <location>
        <begin position="335"/>
        <end position="403"/>
    </location>
</feature>